<evidence type="ECO:0000313" key="1">
    <source>
        <dbReference type="EMBL" id="KAL1488179.1"/>
    </source>
</evidence>
<sequence>MILSKEFSINYKFSTTFNSKIITEHDEFFDFDGPEVTNASLLGHPRTKAEYVISTFFAEESQDLEILNRYPEIENIFLKYNTPLPSSAPVERLFSYATMINSPKANKLSDQLFEERY</sequence>
<reference evidence="1 2" key="1">
    <citation type="submission" date="2024-05" db="EMBL/GenBank/DDBJ databases">
        <title>Genetic variation in Jamaican populations of the coffee berry borer (Hypothenemus hampei).</title>
        <authorList>
            <person name="Errbii M."/>
            <person name="Myrie A."/>
        </authorList>
    </citation>
    <scope>NUCLEOTIDE SEQUENCE [LARGE SCALE GENOMIC DNA]</scope>
    <source>
        <strain evidence="1">JA-Hopewell-2020-01-JO</strain>
        <tissue evidence="1">Whole body</tissue>
    </source>
</reference>
<evidence type="ECO:0008006" key="3">
    <source>
        <dbReference type="Google" id="ProtNLM"/>
    </source>
</evidence>
<protein>
    <recommendedName>
        <fullName evidence="3">HAT C-terminal dimerisation domain-containing protein</fullName>
    </recommendedName>
</protein>
<dbReference type="AlphaFoldDB" id="A0ABD1E391"/>
<accession>A0ABD1E391</accession>
<comment type="caution">
    <text evidence="1">The sequence shown here is derived from an EMBL/GenBank/DDBJ whole genome shotgun (WGS) entry which is preliminary data.</text>
</comment>
<keyword evidence="2" id="KW-1185">Reference proteome</keyword>
<dbReference type="Proteomes" id="UP001566132">
    <property type="component" value="Unassembled WGS sequence"/>
</dbReference>
<proteinExistence type="predicted"/>
<dbReference type="EMBL" id="JBDJPC010000015">
    <property type="protein sequence ID" value="KAL1488179.1"/>
    <property type="molecule type" value="Genomic_DNA"/>
</dbReference>
<organism evidence="1 2">
    <name type="scientific">Hypothenemus hampei</name>
    <name type="common">Coffee berry borer</name>
    <dbReference type="NCBI Taxonomy" id="57062"/>
    <lineage>
        <taxon>Eukaryota</taxon>
        <taxon>Metazoa</taxon>
        <taxon>Ecdysozoa</taxon>
        <taxon>Arthropoda</taxon>
        <taxon>Hexapoda</taxon>
        <taxon>Insecta</taxon>
        <taxon>Pterygota</taxon>
        <taxon>Neoptera</taxon>
        <taxon>Endopterygota</taxon>
        <taxon>Coleoptera</taxon>
        <taxon>Polyphaga</taxon>
        <taxon>Cucujiformia</taxon>
        <taxon>Curculionidae</taxon>
        <taxon>Scolytinae</taxon>
        <taxon>Hypothenemus</taxon>
    </lineage>
</organism>
<evidence type="ECO:0000313" key="2">
    <source>
        <dbReference type="Proteomes" id="UP001566132"/>
    </source>
</evidence>
<gene>
    <name evidence="1" type="ORF">ABEB36_015137</name>
</gene>
<name>A0ABD1E391_HYPHA</name>